<evidence type="ECO:0000256" key="3">
    <source>
        <dbReference type="ARBA" id="ARBA00022448"/>
    </source>
</evidence>
<proteinExistence type="inferred from homology"/>
<dbReference type="Proteomes" id="UP000007564">
    <property type="component" value="Chromosome"/>
</dbReference>
<feature type="transmembrane region" description="Helical" evidence="8">
    <location>
        <begin position="20"/>
        <end position="40"/>
    </location>
</feature>
<evidence type="ECO:0000256" key="8">
    <source>
        <dbReference type="RuleBase" id="RU363032"/>
    </source>
</evidence>
<dbReference type="KEGG" id="bbh:BN112_1111"/>
<dbReference type="OrthoDB" id="6534575at2"/>
<dbReference type="GeneID" id="69601095"/>
<dbReference type="RefSeq" id="WP_003810422.1">
    <property type="nucleotide sequence ID" value="NC_019382.1"/>
</dbReference>
<dbReference type="AlphaFoldDB" id="A0A0C6P4D1"/>
<dbReference type="HOGENOM" id="CLU_019602_1_3_4"/>
<dbReference type="CDD" id="cd06261">
    <property type="entry name" value="TM_PBP2"/>
    <property type="match status" value="1"/>
</dbReference>
<dbReference type="PANTHER" id="PTHR30614:SF47">
    <property type="entry name" value="ABC TRANSPORTER PERMEASE"/>
    <property type="match status" value="1"/>
</dbReference>
<dbReference type="EMBL" id="HE965806">
    <property type="protein sequence ID" value="CCJ53029.1"/>
    <property type="molecule type" value="Genomic_DNA"/>
</dbReference>
<evidence type="ECO:0000256" key="5">
    <source>
        <dbReference type="ARBA" id="ARBA00022692"/>
    </source>
</evidence>
<dbReference type="GO" id="GO:0006865">
    <property type="term" value="P:amino acid transport"/>
    <property type="evidence" value="ECO:0007669"/>
    <property type="project" value="TreeGrafter"/>
</dbReference>
<comment type="subcellular location">
    <subcellularLocation>
        <location evidence="1">Cell inner membrane</location>
        <topology evidence="1">Multi-pass membrane protein</topology>
    </subcellularLocation>
    <subcellularLocation>
        <location evidence="8">Cell membrane</location>
        <topology evidence="8">Multi-pass membrane protein</topology>
    </subcellularLocation>
</comment>
<dbReference type="InterPro" id="IPR010065">
    <property type="entry name" value="AA_ABC_transptr_permease_3TM"/>
</dbReference>
<keyword evidence="4" id="KW-1003">Cell membrane</keyword>
<name>A0A0C6P4D1_BORBO</name>
<dbReference type="GO" id="GO:0022857">
    <property type="term" value="F:transmembrane transporter activity"/>
    <property type="evidence" value="ECO:0007669"/>
    <property type="project" value="InterPro"/>
</dbReference>
<keyword evidence="6 8" id="KW-1133">Transmembrane helix</keyword>
<dbReference type="SUPFAM" id="SSF161098">
    <property type="entry name" value="MetI-like"/>
    <property type="match status" value="1"/>
</dbReference>
<reference evidence="10 11" key="1">
    <citation type="journal article" date="2012" name="BMC Genomics">
        <title>Comparative genomics of the classical Bordetella subspecies: the evolution and exchange of virulence-associated diversity amongst closely related pathogens.</title>
        <authorList>
            <person name="Park J."/>
            <person name="Zhang Y."/>
            <person name="Buboltz A.M."/>
            <person name="Zhang X."/>
            <person name="Schuster S.C."/>
            <person name="Ahuja U."/>
            <person name="Liu M."/>
            <person name="Miller J.F."/>
            <person name="Sebaihia M."/>
            <person name="Bentley S.D."/>
            <person name="Parkhill J."/>
            <person name="Harvill E.T."/>
        </authorList>
    </citation>
    <scope>NUCLEOTIDE SEQUENCE [LARGE SCALE GENOMIC DNA]</scope>
    <source>
        <strain evidence="10 11">253</strain>
    </source>
</reference>
<evidence type="ECO:0000313" key="10">
    <source>
        <dbReference type="EMBL" id="CCJ53029.1"/>
    </source>
</evidence>
<dbReference type="PANTHER" id="PTHR30614">
    <property type="entry name" value="MEMBRANE COMPONENT OF AMINO ACID ABC TRANSPORTER"/>
    <property type="match status" value="1"/>
</dbReference>
<dbReference type="PROSITE" id="PS50928">
    <property type="entry name" value="ABC_TM1"/>
    <property type="match status" value="1"/>
</dbReference>
<dbReference type="InterPro" id="IPR035906">
    <property type="entry name" value="MetI-like_sf"/>
</dbReference>
<evidence type="ECO:0000256" key="1">
    <source>
        <dbReference type="ARBA" id="ARBA00004429"/>
    </source>
</evidence>
<feature type="domain" description="ABC transmembrane type-1" evidence="9">
    <location>
        <begin position="16"/>
        <end position="213"/>
    </location>
</feature>
<feature type="transmembrane region" description="Helical" evidence="8">
    <location>
        <begin position="155"/>
        <end position="175"/>
    </location>
</feature>
<dbReference type="GO" id="GO:0043190">
    <property type="term" value="C:ATP-binding cassette (ABC) transporter complex"/>
    <property type="evidence" value="ECO:0007669"/>
    <property type="project" value="InterPro"/>
</dbReference>
<dbReference type="InterPro" id="IPR043429">
    <property type="entry name" value="ArtM/GltK/GlnP/TcyL/YhdX-like"/>
</dbReference>
<gene>
    <name evidence="10" type="ORF">BN112_1111</name>
</gene>
<evidence type="ECO:0000313" key="11">
    <source>
        <dbReference type="Proteomes" id="UP000007564"/>
    </source>
</evidence>
<accession>A0A0C6P4D1</accession>
<keyword evidence="7 8" id="KW-0472">Membrane</keyword>
<keyword evidence="5 8" id="KW-0812">Transmembrane</keyword>
<feature type="transmembrane region" description="Helical" evidence="8">
    <location>
        <begin position="195"/>
        <end position="218"/>
    </location>
</feature>
<keyword evidence="3 8" id="KW-0813">Transport</keyword>
<organism evidence="10 11">
    <name type="scientific">Bordetella bronchiseptica 253</name>
    <dbReference type="NCBI Taxonomy" id="568707"/>
    <lineage>
        <taxon>Bacteria</taxon>
        <taxon>Pseudomonadati</taxon>
        <taxon>Pseudomonadota</taxon>
        <taxon>Betaproteobacteria</taxon>
        <taxon>Burkholderiales</taxon>
        <taxon>Alcaligenaceae</taxon>
        <taxon>Bordetella</taxon>
    </lineage>
</organism>
<evidence type="ECO:0000259" key="9">
    <source>
        <dbReference type="PROSITE" id="PS50928"/>
    </source>
</evidence>
<evidence type="ECO:0000256" key="2">
    <source>
        <dbReference type="ARBA" id="ARBA00010072"/>
    </source>
</evidence>
<protein>
    <submittedName>
        <fullName evidence="10">Amino acids ABC transporter, permease protein</fullName>
    </submittedName>
</protein>
<dbReference type="NCBIfam" id="TIGR01726">
    <property type="entry name" value="HEQRo_perm_3TM"/>
    <property type="match status" value="1"/>
</dbReference>
<evidence type="ECO:0000256" key="7">
    <source>
        <dbReference type="ARBA" id="ARBA00023136"/>
    </source>
</evidence>
<dbReference type="Pfam" id="PF00528">
    <property type="entry name" value="BPD_transp_1"/>
    <property type="match status" value="1"/>
</dbReference>
<sequence length="229" mass="25524">MFFLDAHYLSQLADGMMTTVQLFLVAWVLAFTLAVLLVVIRTTNLAPCRWFVDAYVEYHRNVPLLVQVLFWYFGMPELLPEGVRGWLYQHNAELSLAAIALGLGSAAYIAEDIRSGLRAIPGTQFEAARALGSSYLQCMRHVIVPQALRISIPPLVGRALLLFKNTSVAMAIGVVELTYQAREIENETYRTFATFGAATLMYLLGSFLLMFIGSRVYARYNIGSGGRRA</sequence>
<dbReference type="InterPro" id="IPR000515">
    <property type="entry name" value="MetI-like"/>
</dbReference>
<evidence type="ECO:0000256" key="6">
    <source>
        <dbReference type="ARBA" id="ARBA00022989"/>
    </source>
</evidence>
<comment type="similarity">
    <text evidence="2">Belongs to the binding-protein-dependent transport system permease family. HisMQ subfamily.</text>
</comment>
<dbReference type="Gene3D" id="1.10.3720.10">
    <property type="entry name" value="MetI-like"/>
    <property type="match status" value="1"/>
</dbReference>
<evidence type="ECO:0000256" key="4">
    <source>
        <dbReference type="ARBA" id="ARBA00022475"/>
    </source>
</evidence>